<evidence type="ECO:0000313" key="2">
    <source>
        <dbReference type="Proteomes" id="UP000013827"/>
    </source>
</evidence>
<protein>
    <submittedName>
        <fullName evidence="1">Uncharacterized protein</fullName>
    </submittedName>
</protein>
<dbReference type="Gene3D" id="3.40.50.1380">
    <property type="entry name" value="Methylglyoxal synthase-like domain"/>
    <property type="match status" value="1"/>
</dbReference>
<evidence type="ECO:0000313" key="1">
    <source>
        <dbReference type="EnsemblProtists" id="EOD26858"/>
    </source>
</evidence>
<accession>A0A0D3JTM3</accession>
<dbReference type="GeneID" id="17272403"/>
<sequence length="205" mass="21563">MVLMCGSATEDALVEFIKEHAATISLFRVTTTIPVLQRVRHLLGRNGDAAVGAAIIFRDPIGASGAACDCDALLRLINVHNIVNATNPTTAAMLINVFADAVSSDDGKKILPSFYTSLESPAVAAYKAKQNAVIASHGGKVTDKPPPNAAPSMARLSSANPEFAPWDSLRSALLKGREGLADVIAEQDAKPAEVPLSLLPFPHEL</sequence>
<keyword evidence="2" id="KW-1185">Reference proteome</keyword>
<dbReference type="InterPro" id="IPR036914">
    <property type="entry name" value="MGS-like_dom_sf"/>
</dbReference>
<reference evidence="1" key="2">
    <citation type="submission" date="2024-10" db="UniProtKB">
        <authorList>
            <consortium name="EnsemblProtists"/>
        </authorList>
    </citation>
    <scope>IDENTIFICATION</scope>
</reference>
<dbReference type="SUPFAM" id="SSF52335">
    <property type="entry name" value="Methylglyoxal synthase-like"/>
    <property type="match status" value="1"/>
</dbReference>
<dbReference type="KEGG" id="ehx:EMIHUDRAFT_114914"/>
<dbReference type="PaxDb" id="2903-EOD26858"/>
<organism evidence="1 2">
    <name type="scientific">Emiliania huxleyi (strain CCMP1516)</name>
    <dbReference type="NCBI Taxonomy" id="280463"/>
    <lineage>
        <taxon>Eukaryota</taxon>
        <taxon>Haptista</taxon>
        <taxon>Haptophyta</taxon>
        <taxon>Prymnesiophyceae</taxon>
        <taxon>Isochrysidales</taxon>
        <taxon>Noelaerhabdaceae</taxon>
        <taxon>Emiliania</taxon>
    </lineage>
</organism>
<dbReference type="AlphaFoldDB" id="A0A0D3JTM3"/>
<proteinExistence type="predicted"/>
<dbReference type="Proteomes" id="UP000013827">
    <property type="component" value="Unassembled WGS sequence"/>
</dbReference>
<name>A0A0D3JTM3_EMIH1</name>
<reference evidence="2" key="1">
    <citation type="journal article" date="2013" name="Nature">
        <title>Pan genome of the phytoplankton Emiliania underpins its global distribution.</title>
        <authorList>
            <person name="Read B.A."/>
            <person name="Kegel J."/>
            <person name="Klute M.J."/>
            <person name="Kuo A."/>
            <person name="Lefebvre S.C."/>
            <person name="Maumus F."/>
            <person name="Mayer C."/>
            <person name="Miller J."/>
            <person name="Monier A."/>
            <person name="Salamov A."/>
            <person name="Young J."/>
            <person name="Aguilar M."/>
            <person name="Claverie J.M."/>
            <person name="Frickenhaus S."/>
            <person name="Gonzalez K."/>
            <person name="Herman E.K."/>
            <person name="Lin Y.C."/>
            <person name="Napier J."/>
            <person name="Ogata H."/>
            <person name="Sarno A.F."/>
            <person name="Shmutz J."/>
            <person name="Schroeder D."/>
            <person name="de Vargas C."/>
            <person name="Verret F."/>
            <person name="von Dassow P."/>
            <person name="Valentin K."/>
            <person name="Van de Peer Y."/>
            <person name="Wheeler G."/>
            <person name="Dacks J.B."/>
            <person name="Delwiche C.F."/>
            <person name="Dyhrman S.T."/>
            <person name="Glockner G."/>
            <person name="John U."/>
            <person name="Richards T."/>
            <person name="Worden A.Z."/>
            <person name="Zhang X."/>
            <person name="Grigoriev I.V."/>
            <person name="Allen A.E."/>
            <person name="Bidle K."/>
            <person name="Borodovsky M."/>
            <person name="Bowler C."/>
            <person name="Brownlee C."/>
            <person name="Cock J.M."/>
            <person name="Elias M."/>
            <person name="Gladyshev V.N."/>
            <person name="Groth M."/>
            <person name="Guda C."/>
            <person name="Hadaegh A."/>
            <person name="Iglesias-Rodriguez M.D."/>
            <person name="Jenkins J."/>
            <person name="Jones B.M."/>
            <person name="Lawson T."/>
            <person name="Leese F."/>
            <person name="Lindquist E."/>
            <person name="Lobanov A."/>
            <person name="Lomsadze A."/>
            <person name="Malik S.B."/>
            <person name="Marsh M.E."/>
            <person name="Mackinder L."/>
            <person name="Mock T."/>
            <person name="Mueller-Roeber B."/>
            <person name="Pagarete A."/>
            <person name="Parker M."/>
            <person name="Probert I."/>
            <person name="Quesneville H."/>
            <person name="Raines C."/>
            <person name="Rensing S.A."/>
            <person name="Riano-Pachon D.M."/>
            <person name="Richier S."/>
            <person name="Rokitta S."/>
            <person name="Shiraiwa Y."/>
            <person name="Soanes D.M."/>
            <person name="van der Giezen M."/>
            <person name="Wahlund T.M."/>
            <person name="Williams B."/>
            <person name="Wilson W."/>
            <person name="Wolfe G."/>
            <person name="Wurch L.L."/>
        </authorList>
    </citation>
    <scope>NUCLEOTIDE SEQUENCE</scope>
</reference>
<dbReference type="EnsemblProtists" id="EOD26858">
    <property type="protein sequence ID" value="EOD26858"/>
    <property type="gene ID" value="EMIHUDRAFT_114914"/>
</dbReference>
<dbReference type="HOGENOM" id="CLU_1339670_0_0_1"/>
<dbReference type="RefSeq" id="XP_005779287.1">
    <property type="nucleotide sequence ID" value="XM_005779230.1"/>
</dbReference>